<protein>
    <submittedName>
        <fullName evidence="2">Uncharacterized protein</fullName>
    </submittedName>
</protein>
<evidence type="ECO:0000313" key="3">
    <source>
        <dbReference type="Proteomes" id="UP000248616"/>
    </source>
</evidence>
<comment type="caution">
    <text evidence="2">The sequence shown here is derived from an EMBL/GenBank/DDBJ whole genome shotgun (WGS) entry which is preliminary data.</text>
</comment>
<keyword evidence="3" id="KW-1185">Reference proteome</keyword>
<dbReference type="AlphaFoldDB" id="A0A2W7C1E3"/>
<accession>A0A2W7C1E3</accession>
<dbReference type="EMBL" id="MZXV01000040">
    <property type="protein sequence ID" value="PZV36905.1"/>
    <property type="molecule type" value="Genomic_DNA"/>
</dbReference>
<gene>
    <name evidence="2" type="ORF">B5V02_19585</name>
</gene>
<sequence>MRGAYLNAVLKGLVALACCVVIAGGSFWSVNKFFAMRKAEAPGVNLFADGSYSNLDEDDITLLTKAVTRDFFDPDSAKFYAVNYSEKDKIRNKATICGYVNGKNRMGGYIGIQPFFYDREQGTVTMLPVELKDTAADTFLQLVEALGCPRP</sequence>
<organism evidence="2 3">
    <name type="scientific">Mesorhizobium kowhaii</name>
    <dbReference type="NCBI Taxonomy" id="1300272"/>
    <lineage>
        <taxon>Bacteria</taxon>
        <taxon>Pseudomonadati</taxon>
        <taxon>Pseudomonadota</taxon>
        <taxon>Alphaproteobacteria</taxon>
        <taxon>Hyphomicrobiales</taxon>
        <taxon>Phyllobacteriaceae</taxon>
        <taxon>Mesorhizobium</taxon>
    </lineage>
</organism>
<dbReference type="Proteomes" id="UP000248616">
    <property type="component" value="Unassembled WGS sequence"/>
</dbReference>
<keyword evidence="1" id="KW-1133">Transmembrane helix</keyword>
<evidence type="ECO:0000256" key="1">
    <source>
        <dbReference type="SAM" id="Phobius"/>
    </source>
</evidence>
<reference evidence="3" key="1">
    <citation type="submission" date="2017-03" db="EMBL/GenBank/DDBJ databases">
        <authorList>
            <person name="Safronova V.I."/>
            <person name="Sazanova A.L."/>
            <person name="Chirak E.R."/>
        </authorList>
    </citation>
    <scope>NUCLEOTIDE SEQUENCE [LARGE SCALE GENOMIC DNA]</scope>
    <source>
        <strain evidence="3">Ach-343</strain>
    </source>
</reference>
<proteinExistence type="predicted"/>
<keyword evidence="1" id="KW-0812">Transmembrane</keyword>
<name>A0A2W7C1E3_9HYPH</name>
<evidence type="ECO:0000313" key="2">
    <source>
        <dbReference type="EMBL" id="PZV36905.1"/>
    </source>
</evidence>
<feature type="transmembrane region" description="Helical" evidence="1">
    <location>
        <begin position="12"/>
        <end position="30"/>
    </location>
</feature>
<keyword evidence="1" id="KW-0472">Membrane</keyword>